<evidence type="ECO:0000313" key="5">
    <source>
        <dbReference type="Proteomes" id="UP001177140"/>
    </source>
</evidence>
<comment type="similarity">
    <text evidence="1">Belongs to the peptidase C1 family.</text>
</comment>
<dbReference type="GO" id="GO:0008234">
    <property type="term" value="F:cysteine-type peptidase activity"/>
    <property type="evidence" value="ECO:0007669"/>
    <property type="project" value="InterPro"/>
</dbReference>
<dbReference type="SUPFAM" id="SSF54001">
    <property type="entry name" value="Cysteine proteinases"/>
    <property type="match status" value="1"/>
</dbReference>
<organism evidence="4 5">
    <name type="scientific">Papaver nudicaule</name>
    <name type="common">Iceland poppy</name>
    <dbReference type="NCBI Taxonomy" id="74823"/>
    <lineage>
        <taxon>Eukaryota</taxon>
        <taxon>Viridiplantae</taxon>
        <taxon>Streptophyta</taxon>
        <taxon>Embryophyta</taxon>
        <taxon>Tracheophyta</taxon>
        <taxon>Spermatophyta</taxon>
        <taxon>Magnoliopsida</taxon>
        <taxon>Ranunculales</taxon>
        <taxon>Papaveraceae</taxon>
        <taxon>Papaveroideae</taxon>
        <taxon>Papaver</taxon>
    </lineage>
</organism>
<name>A0AA41V302_PAPNU</name>
<dbReference type="Proteomes" id="UP001177140">
    <property type="component" value="Unassembled WGS sequence"/>
</dbReference>
<dbReference type="SMART" id="SM00645">
    <property type="entry name" value="Pept_C1"/>
    <property type="match status" value="1"/>
</dbReference>
<sequence length="162" mass="17781">SHCYYGFQFIIKNGGIDTEDDYPYKAKDGKCDVNRKNSHVVTIDGFEDVPVNDEKALQKAVSNQPISVPIEAGGRAFQLYKSGVYTGRCGTALDHGVVAVGYGTDNEEGYIRMERNLEDTNKGKCGIAMQASYPLKKGYNPPKPAPSPPTELVLIYDSFGNY</sequence>
<dbReference type="CDD" id="cd02248">
    <property type="entry name" value="Peptidase_C1A"/>
    <property type="match status" value="1"/>
</dbReference>
<dbReference type="PROSITE" id="PS00639">
    <property type="entry name" value="THIOL_PROTEASE_HIS"/>
    <property type="match status" value="1"/>
</dbReference>
<dbReference type="GO" id="GO:0006508">
    <property type="term" value="P:proteolysis"/>
    <property type="evidence" value="ECO:0007669"/>
    <property type="project" value="InterPro"/>
</dbReference>
<dbReference type="InterPro" id="IPR013128">
    <property type="entry name" value="Peptidase_C1A"/>
</dbReference>
<comment type="caution">
    <text evidence="4">The sequence shown here is derived from an EMBL/GenBank/DDBJ whole genome shotgun (WGS) entry which is preliminary data.</text>
</comment>
<reference evidence="4" key="1">
    <citation type="submission" date="2022-03" db="EMBL/GenBank/DDBJ databases">
        <title>A functionally conserved STORR gene fusion in Papaver species that diverged 16.8 million years ago.</title>
        <authorList>
            <person name="Catania T."/>
        </authorList>
    </citation>
    <scope>NUCLEOTIDE SEQUENCE</scope>
    <source>
        <strain evidence="4">S-191538</strain>
    </source>
</reference>
<dbReference type="InterPro" id="IPR000668">
    <property type="entry name" value="Peptidase_C1A_C"/>
</dbReference>
<evidence type="ECO:0000259" key="3">
    <source>
        <dbReference type="SMART" id="SM00645"/>
    </source>
</evidence>
<accession>A0AA41V302</accession>
<evidence type="ECO:0000256" key="1">
    <source>
        <dbReference type="ARBA" id="ARBA00008455"/>
    </source>
</evidence>
<keyword evidence="2" id="KW-1015">Disulfide bond</keyword>
<dbReference type="PANTHER" id="PTHR12411">
    <property type="entry name" value="CYSTEINE PROTEASE FAMILY C1-RELATED"/>
    <property type="match status" value="1"/>
</dbReference>
<dbReference type="Pfam" id="PF00112">
    <property type="entry name" value="Peptidase_C1"/>
    <property type="match status" value="1"/>
</dbReference>
<gene>
    <name evidence="4" type="ORF">MKW94_019887</name>
</gene>
<proteinExistence type="inferred from homology"/>
<evidence type="ECO:0000313" key="4">
    <source>
        <dbReference type="EMBL" id="MCL7029464.1"/>
    </source>
</evidence>
<feature type="non-terminal residue" evidence="4">
    <location>
        <position position="1"/>
    </location>
</feature>
<dbReference type="InterPro" id="IPR039417">
    <property type="entry name" value="Peptidase_C1A_papain-like"/>
</dbReference>
<evidence type="ECO:0000256" key="2">
    <source>
        <dbReference type="ARBA" id="ARBA00023157"/>
    </source>
</evidence>
<dbReference type="InterPro" id="IPR025660">
    <property type="entry name" value="Pept_his_AS"/>
</dbReference>
<dbReference type="AlphaFoldDB" id="A0AA41V302"/>
<dbReference type="Gene3D" id="3.90.70.10">
    <property type="entry name" value="Cysteine proteinases"/>
    <property type="match status" value="1"/>
</dbReference>
<keyword evidence="5" id="KW-1185">Reference proteome</keyword>
<protein>
    <recommendedName>
        <fullName evidence="3">Peptidase C1A papain C-terminal domain-containing protein</fullName>
    </recommendedName>
</protein>
<dbReference type="EMBL" id="JAJJMA010090509">
    <property type="protein sequence ID" value="MCL7029464.1"/>
    <property type="molecule type" value="Genomic_DNA"/>
</dbReference>
<feature type="domain" description="Peptidase C1A papain C-terminal" evidence="3">
    <location>
        <begin position="1"/>
        <end position="135"/>
    </location>
</feature>
<dbReference type="InterPro" id="IPR038765">
    <property type="entry name" value="Papain-like_cys_pep_sf"/>
</dbReference>